<feature type="signal peptide" evidence="1">
    <location>
        <begin position="1"/>
        <end position="32"/>
    </location>
</feature>
<evidence type="ECO:0000313" key="4">
    <source>
        <dbReference type="Proteomes" id="UP000540929"/>
    </source>
</evidence>
<proteinExistence type="predicted"/>
<sequence>MRKLTLSNQMTRSPQKLFVAMIFVIAASSVEAFTCPADDDGPPVVCSKEDVRRSDSELANGVETLLSVFSDSQRQTLIDGQVRWLKLRDEACAWGGKDAADFNECRVRVNNERTEELSDLAEIQHKTISGGRPPVDLEAVLDKPVDLAAYGRETQLGQLSFGSDLEGARIPNTCRELYTLSAGDWHYTADTIGANATGNAYNACSELIFSAQRRESAVFSNVDFQDVTLLAEELLCYALRCGDGYTLYGRPDQSFRSLSTQKKLKIVSGKLPAWGNSACAGALVVSPPFFCIDGYNV</sequence>
<feature type="chain" id="PRO_5031315492" evidence="1">
    <location>
        <begin position="33"/>
        <end position="297"/>
    </location>
</feature>
<evidence type="ECO:0000256" key="1">
    <source>
        <dbReference type="SAM" id="SignalP"/>
    </source>
</evidence>
<name>A0A7Y9WR21_9BURK</name>
<dbReference type="Proteomes" id="UP000540929">
    <property type="component" value="Unassembled WGS sequence"/>
</dbReference>
<organism evidence="3 4">
    <name type="scientific">Paraburkholderia bryophila</name>
    <dbReference type="NCBI Taxonomy" id="420952"/>
    <lineage>
        <taxon>Bacteria</taxon>
        <taxon>Pseudomonadati</taxon>
        <taxon>Pseudomonadota</taxon>
        <taxon>Betaproteobacteria</taxon>
        <taxon>Burkholderiales</taxon>
        <taxon>Burkholderiaceae</taxon>
        <taxon>Paraburkholderia</taxon>
    </lineage>
</organism>
<gene>
    <name evidence="3" type="ORF">GGD40_004366</name>
</gene>
<evidence type="ECO:0000313" key="3">
    <source>
        <dbReference type="EMBL" id="NYH24795.1"/>
    </source>
</evidence>
<dbReference type="RefSeq" id="WP_179744998.1">
    <property type="nucleotide sequence ID" value="NZ_JACCAS010000002.1"/>
</dbReference>
<comment type="caution">
    <text evidence="3">The sequence shown here is derived from an EMBL/GenBank/DDBJ whole genome shotgun (WGS) entry which is preliminary data.</text>
</comment>
<accession>A0A7Y9WR21</accession>
<dbReference type="AlphaFoldDB" id="A0A7Y9WR21"/>
<feature type="domain" description="Lysozyme inhibitor LprI-like N-terminal" evidence="2">
    <location>
        <begin position="45"/>
        <end position="117"/>
    </location>
</feature>
<dbReference type="Gene3D" id="1.20.1270.180">
    <property type="match status" value="1"/>
</dbReference>
<protein>
    <submittedName>
        <fullName evidence="3">Uncharacterized protein YecT (DUF1311 family)</fullName>
    </submittedName>
</protein>
<dbReference type="Pfam" id="PF07007">
    <property type="entry name" value="LprI"/>
    <property type="match status" value="1"/>
</dbReference>
<dbReference type="InterPro" id="IPR009739">
    <property type="entry name" value="LprI-like_N"/>
</dbReference>
<evidence type="ECO:0000259" key="2">
    <source>
        <dbReference type="Pfam" id="PF07007"/>
    </source>
</evidence>
<dbReference type="EMBL" id="JACCAS010000002">
    <property type="protein sequence ID" value="NYH24795.1"/>
    <property type="molecule type" value="Genomic_DNA"/>
</dbReference>
<keyword evidence="4" id="KW-1185">Reference proteome</keyword>
<reference evidence="3 4" key="1">
    <citation type="submission" date="2020-07" db="EMBL/GenBank/DDBJ databases">
        <title>Exploring microbial biodiversity for novel pathways involved in the catabolism of aromatic compounds derived from lignin.</title>
        <authorList>
            <person name="Elkins J."/>
        </authorList>
    </citation>
    <scope>NUCLEOTIDE SEQUENCE [LARGE SCALE GENOMIC DNA]</scope>
    <source>
        <strain evidence="3 4">H2C3C</strain>
    </source>
</reference>
<keyword evidence="1" id="KW-0732">Signal</keyword>